<dbReference type="InterPro" id="IPR031337">
    <property type="entry name" value="KDPG/KHG_AS_1"/>
</dbReference>
<dbReference type="InterPro" id="IPR031338">
    <property type="entry name" value="KDPG/KHG_AS_2"/>
</dbReference>
<dbReference type="EMBL" id="CP038231">
    <property type="protein sequence ID" value="QDH14487.1"/>
    <property type="molecule type" value="Genomic_DNA"/>
</dbReference>
<dbReference type="KEGG" id="swf:E3E12_07490"/>
<dbReference type="Pfam" id="PF01081">
    <property type="entry name" value="Aldolase"/>
    <property type="match status" value="1"/>
</dbReference>
<evidence type="ECO:0000256" key="5">
    <source>
        <dbReference type="ARBA" id="ARBA00013063"/>
    </source>
</evidence>
<evidence type="ECO:0000313" key="10">
    <source>
        <dbReference type="Proteomes" id="UP000318709"/>
    </source>
</evidence>
<evidence type="ECO:0000256" key="6">
    <source>
        <dbReference type="ARBA" id="ARBA00023239"/>
    </source>
</evidence>
<evidence type="ECO:0000313" key="9">
    <source>
        <dbReference type="EMBL" id="QDH14487.1"/>
    </source>
</evidence>
<dbReference type="OrthoDB" id="9805177at2"/>
<comment type="pathway">
    <text evidence="2">Carbohydrate acid metabolism; 2-dehydro-3-deoxy-D-gluconate degradation; D-glyceraldehyde 3-phosphate and pyruvate from 2-dehydro-3-deoxy-D-gluconate: step 2/2.</text>
</comment>
<dbReference type="PROSITE" id="PS00159">
    <property type="entry name" value="ALDOLASE_KDPG_KHG_1"/>
    <property type="match status" value="1"/>
</dbReference>
<comment type="subunit">
    <text evidence="4">Homotrimer.</text>
</comment>
<dbReference type="PANTHER" id="PTHR30246:SF1">
    <property type="entry name" value="2-DEHYDRO-3-DEOXY-6-PHOSPHOGALACTONATE ALDOLASE-RELATED"/>
    <property type="match status" value="1"/>
</dbReference>
<dbReference type="SUPFAM" id="SSF51569">
    <property type="entry name" value="Aldolase"/>
    <property type="match status" value="1"/>
</dbReference>
<keyword evidence="6 9" id="KW-0456">Lyase</keyword>
<protein>
    <recommendedName>
        <fullName evidence="5">2-dehydro-3-deoxy-phosphogluconate aldolase</fullName>
        <ecNumber evidence="5">4.1.2.14</ecNumber>
    </recommendedName>
</protein>
<dbReference type="Proteomes" id="UP000318709">
    <property type="component" value="Chromosome"/>
</dbReference>
<dbReference type="GO" id="GO:0008675">
    <property type="term" value="F:2-dehydro-3-deoxy-phosphogluconate aldolase activity"/>
    <property type="evidence" value="ECO:0007669"/>
    <property type="project" value="UniProtKB-EC"/>
</dbReference>
<dbReference type="AlphaFoldDB" id="A0A4Y6UDG5"/>
<evidence type="ECO:0000256" key="8">
    <source>
        <dbReference type="ARBA" id="ARBA00023277"/>
    </source>
</evidence>
<dbReference type="NCBIfam" id="TIGR01182">
    <property type="entry name" value="eda"/>
    <property type="match status" value="1"/>
</dbReference>
<sequence length="206" mass="21538">MVKRIDQVLDACPVMPVLVINDVKQARPIAEALVSNGVTTLEVTLRTPCAIEVIQEMAKVPGALVGAGTVLHGQHVRQAKAAGAQFVVSPGITTELVRSALAADMPILPGTATISDIMMGMDMGLNRFKFFPAVLNGGIPKLKAFSGVLGHTGLRFCPTGGIDGSTWKDWLQLPTVACVGGSWLTSGNATPEEVAKRAAALGLKKK</sequence>
<dbReference type="CDD" id="cd00452">
    <property type="entry name" value="KDPG_aldolase"/>
    <property type="match status" value="1"/>
</dbReference>
<evidence type="ECO:0000256" key="2">
    <source>
        <dbReference type="ARBA" id="ARBA00004736"/>
    </source>
</evidence>
<organism evidence="9 10">
    <name type="scientific">Formicincola oecophyllae</name>
    <dbReference type="NCBI Taxonomy" id="2558361"/>
    <lineage>
        <taxon>Bacteria</taxon>
        <taxon>Pseudomonadati</taxon>
        <taxon>Pseudomonadota</taxon>
        <taxon>Alphaproteobacteria</taxon>
        <taxon>Acetobacterales</taxon>
        <taxon>Acetobacteraceae</taxon>
        <taxon>Formicincola</taxon>
    </lineage>
</organism>
<gene>
    <name evidence="9" type="primary">eda</name>
    <name evidence="9" type="ORF">E3E12_07490</name>
</gene>
<keyword evidence="8" id="KW-0119">Carbohydrate metabolism</keyword>
<accession>A0A4Y6UDG5</accession>
<keyword evidence="7" id="KW-0704">Schiff base</keyword>
<dbReference type="InterPro" id="IPR000887">
    <property type="entry name" value="Aldlse_KDPG_KHG"/>
</dbReference>
<dbReference type="PANTHER" id="PTHR30246">
    <property type="entry name" value="2-KETO-3-DEOXY-6-PHOSPHOGLUCONATE ALDOLASE"/>
    <property type="match status" value="1"/>
</dbReference>
<evidence type="ECO:0000256" key="3">
    <source>
        <dbReference type="ARBA" id="ARBA00006906"/>
    </source>
</evidence>
<dbReference type="InterPro" id="IPR013785">
    <property type="entry name" value="Aldolase_TIM"/>
</dbReference>
<evidence type="ECO:0000256" key="7">
    <source>
        <dbReference type="ARBA" id="ARBA00023270"/>
    </source>
</evidence>
<comment type="similarity">
    <text evidence="3">Belongs to the KHG/KDPG aldolase family.</text>
</comment>
<dbReference type="PROSITE" id="PS00160">
    <property type="entry name" value="ALDOLASE_KDPG_KHG_2"/>
    <property type="match status" value="1"/>
</dbReference>
<proteinExistence type="inferred from homology"/>
<keyword evidence="10" id="KW-1185">Reference proteome</keyword>
<evidence type="ECO:0000256" key="4">
    <source>
        <dbReference type="ARBA" id="ARBA00011233"/>
    </source>
</evidence>
<dbReference type="EC" id="4.1.2.14" evidence="5"/>
<evidence type="ECO:0000256" key="1">
    <source>
        <dbReference type="ARBA" id="ARBA00000654"/>
    </source>
</evidence>
<reference evidence="9 10" key="1">
    <citation type="submission" date="2019-03" db="EMBL/GenBank/DDBJ databases">
        <title>The complete genome sequence of Swingsia_sp. F3b2 LMG30590(T).</title>
        <authorList>
            <person name="Chua K.-O."/>
            <person name="Chan K.-G."/>
            <person name="See-Too W.-S."/>
        </authorList>
    </citation>
    <scope>NUCLEOTIDE SEQUENCE [LARGE SCALE GENOMIC DNA]</scope>
    <source>
        <strain evidence="9 10">F3b2</strain>
    </source>
</reference>
<name>A0A4Y6UDG5_9PROT</name>
<comment type="catalytic activity">
    <reaction evidence="1">
        <text>2-dehydro-3-deoxy-6-phospho-D-gluconate = D-glyceraldehyde 3-phosphate + pyruvate</text>
        <dbReference type="Rhea" id="RHEA:17089"/>
        <dbReference type="ChEBI" id="CHEBI:15361"/>
        <dbReference type="ChEBI" id="CHEBI:57569"/>
        <dbReference type="ChEBI" id="CHEBI:59776"/>
        <dbReference type="EC" id="4.1.2.14"/>
    </reaction>
</comment>
<dbReference type="Gene3D" id="3.20.20.70">
    <property type="entry name" value="Aldolase class I"/>
    <property type="match status" value="1"/>
</dbReference>